<comment type="similarity">
    <text evidence="2">Belongs to the bacterial secretin family. PilQ subfamily.</text>
</comment>
<dbReference type="InterPro" id="IPR001775">
    <property type="entry name" value="GspD/PilQ"/>
</dbReference>
<dbReference type="InterPro" id="IPR013355">
    <property type="entry name" value="Pilus_4_PilQ"/>
</dbReference>
<dbReference type="EMBL" id="DRNF01000186">
    <property type="protein sequence ID" value="HHJ80573.1"/>
    <property type="molecule type" value="Genomic_DNA"/>
</dbReference>
<dbReference type="PANTHER" id="PTHR30604:SF1">
    <property type="entry name" value="DNA UTILIZATION PROTEIN HOFQ"/>
    <property type="match status" value="1"/>
</dbReference>
<evidence type="ECO:0000256" key="5">
    <source>
        <dbReference type="ARBA" id="ARBA00023237"/>
    </source>
</evidence>
<feature type="non-terminal residue" evidence="7">
    <location>
        <position position="1"/>
    </location>
</feature>
<dbReference type="NCBIfam" id="TIGR02515">
    <property type="entry name" value="IV_pilus_PilQ"/>
    <property type="match status" value="1"/>
</dbReference>
<keyword evidence="3" id="KW-0813">Transport</keyword>
<reference evidence="7" key="1">
    <citation type="journal article" date="2020" name="mSystems">
        <title>Genome- and Community-Level Interaction Insights into Carbon Utilization and Element Cycling Functions of Hydrothermarchaeota in Hydrothermal Sediment.</title>
        <authorList>
            <person name="Zhou Z."/>
            <person name="Liu Y."/>
            <person name="Xu W."/>
            <person name="Pan J."/>
            <person name="Luo Z.H."/>
            <person name="Li M."/>
        </authorList>
    </citation>
    <scope>NUCLEOTIDE SEQUENCE [LARGE SCALE GENOMIC DNA]</scope>
    <source>
        <strain evidence="7">HyVt-505</strain>
    </source>
</reference>
<dbReference type="InterPro" id="IPR004846">
    <property type="entry name" value="T2SS/T3SS_dom"/>
</dbReference>
<dbReference type="Pfam" id="PF00263">
    <property type="entry name" value="Secretin"/>
    <property type="match status" value="1"/>
</dbReference>
<evidence type="ECO:0000256" key="4">
    <source>
        <dbReference type="ARBA" id="ARBA00023136"/>
    </source>
</evidence>
<organism evidence="7">
    <name type="scientific">Candidatus Tenderia electrophaga</name>
    <dbReference type="NCBI Taxonomy" id="1748243"/>
    <lineage>
        <taxon>Bacteria</taxon>
        <taxon>Pseudomonadati</taxon>
        <taxon>Pseudomonadota</taxon>
        <taxon>Gammaproteobacteria</taxon>
        <taxon>Candidatus Tenderiales</taxon>
        <taxon>Candidatus Tenderiaceae</taxon>
        <taxon>Candidatus Tenderia</taxon>
    </lineage>
</organism>
<dbReference type="GO" id="GO:0009306">
    <property type="term" value="P:protein secretion"/>
    <property type="evidence" value="ECO:0007669"/>
    <property type="project" value="InterPro"/>
</dbReference>
<comment type="subcellular location">
    <subcellularLocation>
        <location evidence="1">Membrane</location>
    </subcellularLocation>
</comment>
<dbReference type="PRINTS" id="PR00811">
    <property type="entry name" value="BCTERIALGSPD"/>
</dbReference>
<accession>A0A832N3N2</accession>
<dbReference type="AlphaFoldDB" id="A0A832N3N2"/>
<keyword evidence="4" id="KW-0472">Membrane</keyword>
<evidence type="ECO:0000313" key="7">
    <source>
        <dbReference type="EMBL" id="HHJ80573.1"/>
    </source>
</evidence>
<evidence type="ECO:0000256" key="3">
    <source>
        <dbReference type="ARBA" id="ARBA00022448"/>
    </source>
</evidence>
<name>A0A832N3N2_9GAMM</name>
<comment type="caution">
    <text evidence="7">The sequence shown here is derived from an EMBL/GenBank/DDBJ whole genome shotgun (WGS) entry which is preliminary data.</text>
</comment>
<evidence type="ECO:0000256" key="2">
    <source>
        <dbReference type="ARBA" id="ARBA00006304"/>
    </source>
</evidence>
<evidence type="ECO:0000259" key="6">
    <source>
        <dbReference type="Pfam" id="PF00263"/>
    </source>
</evidence>
<dbReference type="InterPro" id="IPR004845">
    <property type="entry name" value="T2SS_GspD_CS"/>
</dbReference>
<dbReference type="InterPro" id="IPR038591">
    <property type="entry name" value="NolW-like_sf"/>
</dbReference>
<dbReference type="Gene3D" id="3.30.1370.120">
    <property type="match status" value="1"/>
</dbReference>
<sequence>ERTNTLLVRDTISSLEEIHRLIAKLDIPVRQVLIEARLVIANSSYNKDIGARFGVSRDTLGDSATGSGSQFSGTLGATDQLINNETLTAPGRLNVDLPANPETGSAASFAMSFVKLPFGTNIDLELSAMVAEGQGEVVSSPRLITANQKEAFIEQGVEIAYQQNSGSVSGATTTSFKKAVLSLKVTPQITPDDRVIMDLQINKDSVGDIYEGVPSINTREINTQVLVENGETVVLGGVYEEATNDGISKVPFLGDLPLIGALFRSTVKRDSKEELLVFITPKIIKEGLSIN</sequence>
<dbReference type="InterPro" id="IPR051808">
    <property type="entry name" value="Type_IV_pilus_biogenesis"/>
</dbReference>
<dbReference type="PANTHER" id="PTHR30604">
    <property type="entry name" value="PROTEIN TRANSPORT PROTEIN HOFQ"/>
    <property type="match status" value="1"/>
</dbReference>
<gene>
    <name evidence="7" type="primary">pilQ</name>
    <name evidence="7" type="ORF">ENJ65_02955</name>
</gene>
<dbReference type="PROSITE" id="PS00875">
    <property type="entry name" value="T2SP_D"/>
    <property type="match status" value="1"/>
</dbReference>
<protein>
    <submittedName>
        <fullName evidence="7">Type IV pilus secretin PilQ</fullName>
    </submittedName>
</protein>
<dbReference type="Proteomes" id="UP000885832">
    <property type="component" value="Unassembled WGS sequence"/>
</dbReference>
<evidence type="ECO:0000256" key="1">
    <source>
        <dbReference type="ARBA" id="ARBA00004370"/>
    </source>
</evidence>
<feature type="domain" description="Type II/III secretion system secretin-like" evidence="6">
    <location>
        <begin position="128"/>
        <end position="285"/>
    </location>
</feature>
<dbReference type="GO" id="GO:0016020">
    <property type="term" value="C:membrane"/>
    <property type="evidence" value="ECO:0007669"/>
    <property type="project" value="UniProtKB-SubCell"/>
</dbReference>
<proteinExistence type="inferred from homology"/>
<keyword evidence="5" id="KW-0998">Cell outer membrane</keyword>